<feature type="compositionally biased region" description="Low complexity" evidence="1">
    <location>
        <begin position="359"/>
        <end position="374"/>
    </location>
</feature>
<evidence type="ECO:0000313" key="4">
    <source>
        <dbReference type="Proteomes" id="UP001165060"/>
    </source>
</evidence>
<organism evidence="3 4">
    <name type="scientific">Tetraparma gracilis</name>
    <dbReference type="NCBI Taxonomy" id="2962635"/>
    <lineage>
        <taxon>Eukaryota</taxon>
        <taxon>Sar</taxon>
        <taxon>Stramenopiles</taxon>
        <taxon>Ochrophyta</taxon>
        <taxon>Bolidophyceae</taxon>
        <taxon>Parmales</taxon>
        <taxon>Triparmaceae</taxon>
        <taxon>Tetraparma</taxon>
    </lineage>
</organism>
<evidence type="ECO:0000256" key="1">
    <source>
        <dbReference type="SAM" id="MobiDB-lite"/>
    </source>
</evidence>
<keyword evidence="4" id="KW-1185">Reference proteome</keyword>
<feature type="region of interest" description="Disordered" evidence="1">
    <location>
        <begin position="505"/>
        <end position="525"/>
    </location>
</feature>
<gene>
    <name evidence="3" type="ORF">TeGR_g11927</name>
</gene>
<sequence length="829" mass="86565">MLPPSPPRSPRAQVLADPGATLSNLRFTCKALRAHLAREEKSRLREAAEIVPPTAWEAAGTPTGNRKGDYIRWLARPPLAFSLRSAGNGILFLSLPPARTREVFELLAAAFRRAKAEPAAKAAAKAAADNAAFGARGRSQTYPPQGNNPEPMDLDTVSSKLANMKVTAKPKPPRPSYSPTGANVHSLMGHSPVPPVPPSGIAAALAHPAAALSHPAPALMSHSPALSPPPPPHRSSSPELPCGSLPAPATLPLPTSAARPASASQETPMPVRRYWGSQPADGHDWGTSLPACAAALRRLSADLADRGRDAEASLSQEGLPPAARYAAGGPGGFPAASPRAAEAGSAGMSLAFDGEAEESPGAAPAALDESAESLASLDRSDGFLAPLGGFGAPLPPLGGARRRSEALRRSSSFMPPPDLAAASPSPGKNREELERRRRQSRAKARRVSMCHGGSPSAGPRASAFGAGRMSALGLGRMSALGGGRASVLGRQLGMPARVKAMEVDEEEEEVEEVEEEAAAPAAAPEHPFADQKVLSHCLSFLDQTSLLTAASPVSTAFFTAAATALAEQMLSSVGCAPLPSSACRPRAACDDEFGSSDEEEDEEPGPEPAYGSLASSMRRSWKFLHAAYPHASFLSEGAFKQVYRVHNAATCGQEALSVMDLDQIASTGQSAVVGAELAVSALLSSLVRRNACPNFILTRRAFTSDFPPPASHWGDESNKAPRGKAMGRKGRNPAPRQPSKDKAGNYQYISMELCKHGDVESYLAGQVGAAVPAEEGRAILFQMAFSLFAAREKFGLKHYDIKNLNFLLQDAGDLPGLAAAAGAEEVSLR</sequence>
<feature type="compositionally biased region" description="Basic residues" evidence="1">
    <location>
        <begin position="721"/>
        <end position="731"/>
    </location>
</feature>
<dbReference type="Proteomes" id="UP001165060">
    <property type="component" value="Unassembled WGS sequence"/>
</dbReference>
<feature type="compositionally biased region" description="Low complexity" evidence="1">
    <location>
        <begin position="318"/>
        <end position="331"/>
    </location>
</feature>
<feature type="domain" description="Protein kinase" evidence="2">
    <location>
        <begin position="628"/>
        <end position="829"/>
    </location>
</feature>
<evidence type="ECO:0000313" key="3">
    <source>
        <dbReference type="EMBL" id="GMI58429.1"/>
    </source>
</evidence>
<feature type="compositionally biased region" description="Polar residues" evidence="1">
    <location>
        <begin position="138"/>
        <end position="148"/>
    </location>
</feature>
<name>A0ABQ6NFI6_9STRA</name>
<dbReference type="InterPro" id="IPR000719">
    <property type="entry name" value="Prot_kinase_dom"/>
</dbReference>
<feature type="compositionally biased region" description="Acidic residues" evidence="1">
    <location>
        <begin position="590"/>
        <end position="605"/>
    </location>
</feature>
<protein>
    <recommendedName>
        <fullName evidence="2">Protein kinase domain-containing protein</fullName>
    </recommendedName>
</protein>
<feature type="compositionally biased region" description="Low complexity" evidence="1">
    <location>
        <begin position="215"/>
        <end position="225"/>
    </location>
</feature>
<feature type="region of interest" description="Disordered" evidence="1">
    <location>
        <begin position="133"/>
        <end position="154"/>
    </location>
</feature>
<comment type="caution">
    <text evidence="3">The sequence shown here is derived from an EMBL/GenBank/DDBJ whole genome shotgun (WGS) entry which is preliminary data.</text>
</comment>
<feature type="region of interest" description="Disordered" evidence="1">
    <location>
        <begin position="355"/>
        <end position="374"/>
    </location>
</feature>
<reference evidence="3 4" key="1">
    <citation type="journal article" date="2023" name="Commun. Biol.">
        <title>Genome analysis of Parmales, the sister group of diatoms, reveals the evolutionary specialization of diatoms from phago-mixotrophs to photoautotrophs.</title>
        <authorList>
            <person name="Ban H."/>
            <person name="Sato S."/>
            <person name="Yoshikawa S."/>
            <person name="Yamada K."/>
            <person name="Nakamura Y."/>
            <person name="Ichinomiya M."/>
            <person name="Sato N."/>
            <person name="Blanc-Mathieu R."/>
            <person name="Endo H."/>
            <person name="Kuwata A."/>
            <person name="Ogata H."/>
        </authorList>
    </citation>
    <scope>NUCLEOTIDE SEQUENCE [LARGE SCALE GENOMIC DNA]</scope>
</reference>
<dbReference type="InterPro" id="IPR008271">
    <property type="entry name" value="Ser/Thr_kinase_AS"/>
</dbReference>
<dbReference type="EMBL" id="BRYB01006471">
    <property type="protein sequence ID" value="GMI58429.1"/>
    <property type="molecule type" value="Genomic_DNA"/>
</dbReference>
<feature type="region of interest" description="Disordered" evidence="1">
    <location>
        <begin position="708"/>
        <end position="742"/>
    </location>
</feature>
<feature type="region of interest" description="Disordered" evidence="1">
    <location>
        <begin position="390"/>
        <end position="462"/>
    </location>
</feature>
<dbReference type="PROSITE" id="PS50011">
    <property type="entry name" value="PROTEIN_KINASE_DOM"/>
    <property type="match status" value="1"/>
</dbReference>
<feature type="region of interest" description="Disordered" evidence="1">
    <location>
        <begin position="589"/>
        <end position="611"/>
    </location>
</feature>
<feature type="compositionally biased region" description="Basic residues" evidence="1">
    <location>
        <begin position="436"/>
        <end position="448"/>
    </location>
</feature>
<dbReference type="SUPFAM" id="SSF56112">
    <property type="entry name" value="Protein kinase-like (PK-like)"/>
    <property type="match status" value="1"/>
</dbReference>
<dbReference type="InterPro" id="IPR011009">
    <property type="entry name" value="Kinase-like_dom_sf"/>
</dbReference>
<feature type="compositionally biased region" description="Low complexity" evidence="1">
    <location>
        <begin position="234"/>
        <end position="264"/>
    </location>
</feature>
<proteinExistence type="predicted"/>
<feature type="compositionally biased region" description="Acidic residues" evidence="1">
    <location>
        <begin position="505"/>
        <end position="517"/>
    </location>
</feature>
<dbReference type="PROSITE" id="PS00108">
    <property type="entry name" value="PROTEIN_KINASE_ST"/>
    <property type="match status" value="1"/>
</dbReference>
<feature type="region of interest" description="Disordered" evidence="1">
    <location>
        <begin position="215"/>
        <end position="276"/>
    </location>
</feature>
<feature type="region of interest" description="Disordered" evidence="1">
    <location>
        <begin position="166"/>
        <end position="195"/>
    </location>
</feature>
<evidence type="ECO:0000259" key="2">
    <source>
        <dbReference type="PROSITE" id="PS50011"/>
    </source>
</evidence>
<accession>A0ABQ6NFI6</accession>
<feature type="region of interest" description="Disordered" evidence="1">
    <location>
        <begin position="308"/>
        <end position="331"/>
    </location>
</feature>